<accession>A0A5M9MJH1</accession>
<gene>
    <name evidence="1" type="ORF">ATNIH1004_009330</name>
</gene>
<name>A0A5M9MJH1_9EURO</name>
<evidence type="ECO:0000313" key="2">
    <source>
        <dbReference type="Proteomes" id="UP000324241"/>
    </source>
</evidence>
<sequence length="145" mass="16433">MAFYLCVEAFGNGEDPNHRCHWGFLLHHSQEDFGDLYEVQLIDLKKLWYQANCREATTIRDPQAVGMCKIAVLDAKSRYAAIRVIKDEPAPRDGKRRCQDWTVDVLISLEAEELVASGTAERWGRLVGMTAKELAVDSGDNWTAF</sequence>
<dbReference type="Proteomes" id="UP000324241">
    <property type="component" value="Unassembled WGS sequence"/>
</dbReference>
<evidence type="ECO:0000313" key="1">
    <source>
        <dbReference type="EMBL" id="KAA8645113.1"/>
    </source>
</evidence>
<organism evidence="1 2">
    <name type="scientific">Aspergillus tanneri</name>
    <dbReference type="NCBI Taxonomy" id="1220188"/>
    <lineage>
        <taxon>Eukaryota</taxon>
        <taxon>Fungi</taxon>
        <taxon>Dikarya</taxon>
        <taxon>Ascomycota</taxon>
        <taxon>Pezizomycotina</taxon>
        <taxon>Eurotiomycetes</taxon>
        <taxon>Eurotiomycetidae</taxon>
        <taxon>Eurotiales</taxon>
        <taxon>Aspergillaceae</taxon>
        <taxon>Aspergillus</taxon>
        <taxon>Aspergillus subgen. Circumdati</taxon>
    </lineage>
</organism>
<proteinExistence type="predicted"/>
<dbReference type="RefSeq" id="XP_033424474.1">
    <property type="nucleotide sequence ID" value="XM_033573922.1"/>
</dbReference>
<protein>
    <submittedName>
        <fullName evidence="1">Uncharacterized protein</fullName>
    </submittedName>
</protein>
<reference evidence="1 2" key="1">
    <citation type="submission" date="2019-08" db="EMBL/GenBank/DDBJ databases">
        <title>The genome sequence of a newly discovered highly antifungal drug resistant Aspergillus species, Aspergillus tanneri NIH 1004.</title>
        <authorList>
            <person name="Mounaud S."/>
            <person name="Singh I."/>
            <person name="Joardar V."/>
            <person name="Pakala S."/>
            <person name="Pakala S."/>
            <person name="Venepally P."/>
            <person name="Chung J.K."/>
            <person name="Losada L."/>
            <person name="Nierman W.C."/>
        </authorList>
    </citation>
    <scope>NUCLEOTIDE SEQUENCE [LARGE SCALE GENOMIC DNA]</scope>
    <source>
        <strain evidence="1 2">NIH1004</strain>
    </source>
</reference>
<dbReference type="AlphaFoldDB" id="A0A5M9MJH1"/>
<dbReference type="GeneID" id="54332032"/>
<dbReference type="EMBL" id="QUQM01000006">
    <property type="protein sequence ID" value="KAA8645113.1"/>
    <property type="molecule type" value="Genomic_DNA"/>
</dbReference>
<comment type="caution">
    <text evidence="1">The sequence shown here is derived from an EMBL/GenBank/DDBJ whole genome shotgun (WGS) entry which is preliminary data.</text>
</comment>
<dbReference type="OrthoDB" id="5271495at2759"/>